<name>A0A815I1R3_ADIRI</name>
<dbReference type="OrthoDB" id="509497at2759"/>
<dbReference type="PANTHER" id="PTHR14939:SF5">
    <property type="entry name" value="F-BOX ONLY PROTEIN 22"/>
    <property type="match status" value="1"/>
</dbReference>
<reference evidence="3" key="1">
    <citation type="submission" date="2021-02" db="EMBL/GenBank/DDBJ databases">
        <authorList>
            <person name="Nowell W R."/>
        </authorList>
    </citation>
    <scope>NUCLEOTIDE SEQUENCE</scope>
</reference>
<gene>
    <name evidence="2" type="ORF">EDS130_LOCUS23980</name>
    <name evidence="3" type="ORF">XAT740_LOCUS31928</name>
</gene>
<dbReference type="EMBL" id="CAJNOR010002942">
    <property type="protein sequence ID" value="CAF1359433.1"/>
    <property type="molecule type" value="Genomic_DNA"/>
</dbReference>
<dbReference type="CDD" id="cd09917">
    <property type="entry name" value="F-box_SF"/>
    <property type="match status" value="1"/>
</dbReference>
<dbReference type="InterPro" id="IPR036047">
    <property type="entry name" value="F-box-like_dom_sf"/>
</dbReference>
<organism evidence="3 4">
    <name type="scientific">Adineta ricciae</name>
    <name type="common">Rotifer</name>
    <dbReference type="NCBI Taxonomy" id="249248"/>
    <lineage>
        <taxon>Eukaryota</taxon>
        <taxon>Metazoa</taxon>
        <taxon>Spiralia</taxon>
        <taxon>Gnathifera</taxon>
        <taxon>Rotifera</taxon>
        <taxon>Eurotatoria</taxon>
        <taxon>Bdelloidea</taxon>
        <taxon>Adinetida</taxon>
        <taxon>Adinetidae</taxon>
        <taxon>Adineta</taxon>
    </lineage>
</organism>
<dbReference type="PANTHER" id="PTHR14939">
    <property type="entry name" value="F-BOX ONLY PROTEIN 22"/>
    <property type="match status" value="1"/>
</dbReference>
<dbReference type="SUPFAM" id="SSF81383">
    <property type="entry name" value="F-box domain"/>
    <property type="match status" value="1"/>
</dbReference>
<dbReference type="InterPro" id="IPR001810">
    <property type="entry name" value="F-box_dom"/>
</dbReference>
<accession>A0A815I1R3</accession>
<protein>
    <recommendedName>
        <fullName evidence="1">F-box domain-containing protein</fullName>
    </recommendedName>
</protein>
<evidence type="ECO:0000259" key="1">
    <source>
        <dbReference type="Pfam" id="PF00646"/>
    </source>
</evidence>
<dbReference type="Pfam" id="PF00646">
    <property type="entry name" value="F-box"/>
    <property type="match status" value="1"/>
</dbReference>
<dbReference type="GO" id="GO:0032436">
    <property type="term" value="P:positive regulation of proteasomal ubiquitin-dependent protein catabolic process"/>
    <property type="evidence" value="ECO:0007669"/>
    <property type="project" value="TreeGrafter"/>
</dbReference>
<sequence length="418" mass="47315">MTEETQKKIEESLSSSDVLTTVYDVNRAIFRHLPIHSIDSCSLVCQAWAQLARLVKTQRHTVHALTYPPNPLSSTIEFPYLRSDFDRFLSSVIQNNLWSIPYLAFIVVTNNLEKKGFQSLTSATGDASSSAKYPKRFRSQSASNRTGRCDILQSCLRHLNKSCQVLMIVSDAIVASNEDNQTNEIEQDDAMGILLLPRFPSNTLGIYPFEIPHKTSISSTMSRADLHQCLGGVPDDVPIRLVIFFSSSPQSQTVNCMKKLLEFYSSDIAIIGGYVNRSRYDNRKDTRKHSSNNPCGIVLTGDRNHLHVRQIVLKNQIQTRDAIREKLKELKSNEYQQCSLSFAIQVSCVARGLDFYNQESNVECSEFRTLFPNTPLIGIFGNGEFGYDYLADEQSKTRTFKDLFHSYSTIFSLVSIRL</sequence>
<dbReference type="AlphaFoldDB" id="A0A815I1R3"/>
<dbReference type="GO" id="GO:0000209">
    <property type="term" value="P:protein polyubiquitination"/>
    <property type="evidence" value="ECO:0007669"/>
    <property type="project" value="TreeGrafter"/>
</dbReference>
<feature type="domain" description="F-box" evidence="1">
    <location>
        <begin position="27"/>
        <end position="55"/>
    </location>
</feature>
<dbReference type="Proteomes" id="UP000663852">
    <property type="component" value="Unassembled WGS sequence"/>
</dbReference>
<proteinExistence type="predicted"/>
<dbReference type="EMBL" id="CAJNOJ010000133">
    <property type="protein sequence ID" value="CAF1176191.1"/>
    <property type="molecule type" value="Genomic_DNA"/>
</dbReference>
<keyword evidence="4" id="KW-1185">Reference proteome</keyword>
<evidence type="ECO:0000313" key="2">
    <source>
        <dbReference type="EMBL" id="CAF1176191.1"/>
    </source>
</evidence>
<comment type="caution">
    <text evidence="3">The sequence shown here is derived from an EMBL/GenBank/DDBJ whole genome shotgun (WGS) entry which is preliminary data.</text>
</comment>
<evidence type="ECO:0000313" key="4">
    <source>
        <dbReference type="Proteomes" id="UP000663828"/>
    </source>
</evidence>
<dbReference type="Proteomes" id="UP000663828">
    <property type="component" value="Unassembled WGS sequence"/>
</dbReference>
<evidence type="ECO:0000313" key="3">
    <source>
        <dbReference type="EMBL" id="CAF1359433.1"/>
    </source>
</evidence>